<dbReference type="RefSeq" id="WP_231008131.1">
    <property type="nucleotide sequence ID" value="NZ_JAJNEC010000007.1"/>
</dbReference>
<proteinExistence type="inferred from homology"/>
<evidence type="ECO:0000313" key="3">
    <source>
        <dbReference type="EMBL" id="MCD2425596.1"/>
    </source>
</evidence>
<name>A0ABS8PWZ1_9BACT</name>
<dbReference type="Pfam" id="PF05163">
    <property type="entry name" value="DinB"/>
    <property type="match status" value="1"/>
</dbReference>
<dbReference type="Proteomes" id="UP001199816">
    <property type="component" value="Unassembled WGS sequence"/>
</dbReference>
<reference evidence="3 4" key="1">
    <citation type="submission" date="2021-11" db="EMBL/GenBank/DDBJ databases">
        <title>Genomic of Niabella pedocola.</title>
        <authorList>
            <person name="Wu T."/>
        </authorList>
    </citation>
    <scope>NUCLEOTIDE SEQUENCE [LARGE SCALE GENOMIC DNA]</scope>
    <source>
        <strain evidence="3 4">JCM 31011</strain>
    </source>
</reference>
<accession>A0ABS8PWZ1</accession>
<dbReference type="InterPro" id="IPR007837">
    <property type="entry name" value="DinB"/>
</dbReference>
<comment type="caution">
    <text evidence="3">The sequence shown here is derived from an EMBL/GenBank/DDBJ whole genome shotgun (WGS) entry which is preliminary data.</text>
</comment>
<sequence length="159" mass="18198">MQQLNQDCILQYQWVTESRNRLLLYLETLAPGMLLQEVPSFSNGGSIRNLLVHVANVYQHWTGIIALNKAITYAAYEDFTDIPQVRILYGTIDSLITELLQQEALAATQVPFSLNKEQRTTSLFRIFTHVITHECHHKGQILTISRLMGYTPVDTDIIH</sequence>
<dbReference type="PANTHER" id="PTHR37302:SF3">
    <property type="entry name" value="DAMAGE-INDUCIBLE PROTEIN DINB"/>
    <property type="match status" value="1"/>
</dbReference>
<evidence type="ECO:0000256" key="1">
    <source>
        <dbReference type="ARBA" id="ARBA00008635"/>
    </source>
</evidence>
<dbReference type="Gene3D" id="1.20.120.450">
    <property type="entry name" value="dinb family like domain"/>
    <property type="match status" value="1"/>
</dbReference>
<comment type="similarity">
    <text evidence="1">Belongs to the DinB family.</text>
</comment>
<gene>
    <name evidence="3" type="ORF">LQ567_22625</name>
</gene>
<keyword evidence="2" id="KW-0479">Metal-binding</keyword>
<keyword evidence="4" id="KW-1185">Reference proteome</keyword>
<protein>
    <submittedName>
        <fullName evidence="3">DinB family protein</fullName>
    </submittedName>
</protein>
<evidence type="ECO:0000256" key="2">
    <source>
        <dbReference type="ARBA" id="ARBA00022723"/>
    </source>
</evidence>
<dbReference type="EMBL" id="JAJNEC010000007">
    <property type="protein sequence ID" value="MCD2425596.1"/>
    <property type="molecule type" value="Genomic_DNA"/>
</dbReference>
<dbReference type="PANTHER" id="PTHR37302">
    <property type="entry name" value="SLR1116 PROTEIN"/>
    <property type="match status" value="1"/>
</dbReference>
<dbReference type="InterPro" id="IPR034660">
    <property type="entry name" value="DinB/YfiT-like"/>
</dbReference>
<dbReference type="SUPFAM" id="SSF109854">
    <property type="entry name" value="DinB/YfiT-like putative metalloenzymes"/>
    <property type="match status" value="1"/>
</dbReference>
<organism evidence="3 4">
    <name type="scientific">Niabella pedocola</name>
    <dbReference type="NCBI Taxonomy" id="1752077"/>
    <lineage>
        <taxon>Bacteria</taxon>
        <taxon>Pseudomonadati</taxon>
        <taxon>Bacteroidota</taxon>
        <taxon>Chitinophagia</taxon>
        <taxon>Chitinophagales</taxon>
        <taxon>Chitinophagaceae</taxon>
        <taxon>Niabella</taxon>
    </lineage>
</organism>
<evidence type="ECO:0000313" key="4">
    <source>
        <dbReference type="Proteomes" id="UP001199816"/>
    </source>
</evidence>